<organism evidence="1 2">
    <name type="scientific">Streptosporangium saharense</name>
    <dbReference type="NCBI Taxonomy" id="1706840"/>
    <lineage>
        <taxon>Bacteria</taxon>
        <taxon>Bacillati</taxon>
        <taxon>Actinomycetota</taxon>
        <taxon>Actinomycetes</taxon>
        <taxon>Streptosporangiales</taxon>
        <taxon>Streptosporangiaceae</taxon>
        <taxon>Streptosporangium</taxon>
    </lineage>
</organism>
<evidence type="ECO:0000313" key="1">
    <source>
        <dbReference type="EMBL" id="MBB4915329.1"/>
    </source>
</evidence>
<gene>
    <name evidence="1" type="ORF">FHS44_002414</name>
</gene>
<dbReference type="RefSeq" id="WP_184714007.1">
    <property type="nucleotide sequence ID" value="NZ_JACHJP010000002.1"/>
</dbReference>
<reference evidence="1 2" key="1">
    <citation type="submission" date="2020-08" db="EMBL/GenBank/DDBJ databases">
        <title>Genomic Encyclopedia of Type Strains, Phase III (KMG-III): the genomes of soil and plant-associated and newly described type strains.</title>
        <authorList>
            <person name="Whitman W."/>
        </authorList>
    </citation>
    <scope>NUCLEOTIDE SEQUENCE [LARGE SCALE GENOMIC DNA]</scope>
    <source>
        <strain evidence="1 2">CECT 8840</strain>
    </source>
</reference>
<evidence type="ECO:0000313" key="2">
    <source>
        <dbReference type="Proteomes" id="UP000552644"/>
    </source>
</evidence>
<dbReference type="AlphaFoldDB" id="A0A7W7VMC3"/>
<name>A0A7W7VMC3_9ACTN</name>
<dbReference type="Proteomes" id="UP000552644">
    <property type="component" value="Unassembled WGS sequence"/>
</dbReference>
<comment type="caution">
    <text evidence="1">The sequence shown here is derived from an EMBL/GenBank/DDBJ whole genome shotgun (WGS) entry which is preliminary data.</text>
</comment>
<accession>A0A7W7VMC3</accession>
<protein>
    <submittedName>
        <fullName evidence="1">Uncharacterized protein</fullName>
    </submittedName>
</protein>
<dbReference type="PROSITE" id="PS51257">
    <property type="entry name" value="PROKAR_LIPOPROTEIN"/>
    <property type="match status" value="1"/>
</dbReference>
<proteinExistence type="predicted"/>
<dbReference type="EMBL" id="JACHJP010000002">
    <property type="protein sequence ID" value="MBB4915329.1"/>
    <property type="molecule type" value="Genomic_DNA"/>
</dbReference>
<keyword evidence="2" id="KW-1185">Reference proteome</keyword>
<sequence length="120" mass="12646">MKAPLRLLGALVLGVALGVALSVAACWPRSEVLYRSAQPPTVAYGDGSSHLLALVRRSSLLGESHEIVVGRDPSLSYGHRVGIEVSGPVRAAEWTDAGVRVSFGTGHELFVPAERFVGGR</sequence>